<dbReference type="InterPro" id="IPR000644">
    <property type="entry name" value="CBS_dom"/>
</dbReference>
<organism evidence="8 9">
    <name type="scientific">Algivirga pacifica</name>
    <dbReference type="NCBI Taxonomy" id="1162670"/>
    <lineage>
        <taxon>Bacteria</taxon>
        <taxon>Pseudomonadati</taxon>
        <taxon>Bacteroidota</taxon>
        <taxon>Cytophagia</taxon>
        <taxon>Cytophagales</taxon>
        <taxon>Flammeovirgaceae</taxon>
        <taxon>Algivirga</taxon>
    </lineage>
</organism>
<protein>
    <submittedName>
        <fullName evidence="8">KpsF/GutQ family sugar-phosphate isomerase</fullName>
    </submittedName>
</protein>
<evidence type="ECO:0000256" key="3">
    <source>
        <dbReference type="ARBA" id="ARBA00023122"/>
    </source>
</evidence>
<evidence type="ECO:0000256" key="5">
    <source>
        <dbReference type="PROSITE-ProRule" id="PRU00703"/>
    </source>
</evidence>
<dbReference type="NCBIfam" id="TIGR00393">
    <property type="entry name" value="kpsF"/>
    <property type="match status" value="1"/>
</dbReference>
<feature type="domain" description="CBS" evidence="6">
    <location>
        <begin position="203"/>
        <end position="259"/>
    </location>
</feature>
<dbReference type="InterPro" id="IPR035474">
    <property type="entry name" value="SIS_Kpsf"/>
</dbReference>
<comment type="caution">
    <text evidence="8">The sequence shown here is derived from an EMBL/GenBank/DDBJ whole genome shotgun (WGS) entry which is preliminary data.</text>
</comment>
<gene>
    <name evidence="8" type="ORF">GCM10023331_37210</name>
</gene>
<feature type="domain" description="SIS" evidence="7">
    <location>
        <begin position="34"/>
        <end position="177"/>
    </location>
</feature>
<evidence type="ECO:0000259" key="6">
    <source>
        <dbReference type="PROSITE" id="PS51371"/>
    </source>
</evidence>
<accession>A0ABP9DKR5</accession>
<sequence length="314" mass="34161">MTNDILTSAKRVFEIEAKEVKALSDKLTKDFVGTVEDILTCKGKVIVCGMGKSGHIGRKIAATLASTGTPSFFMHPAEAFHGDLGMITADDIFIGISNSGETEELIRLIPALKRNENKLIAICGKPSSTLVKNADYFLDISVEKEACPLALAPTSSTTATLAMGDALAVALMEQRNFKPEQFALFHPGGSLGRKLLTKVKDVMRSQDLPFVQKNTSFQELILAISQGKLGLAIVMEEDTLCGIVTDGDLRRGWQKHHDMHNITVEDLMTHQPKTISADTMLADAEELMMSHKITSLLVTNEGQKVVGVMQLYAI</sequence>
<keyword evidence="8" id="KW-0413">Isomerase</keyword>
<proteinExistence type="inferred from homology"/>
<keyword evidence="3 5" id="KW-0129">CBS domain</keyword>
<dbReference type="CDD" id="cd04604">
    <property type="entry name" value="CBS_pair_SIS_assoc"/>
    <property type="match status" value="1"/>
</dbReference>
<evidence type="ECO:0000256" key="4">
    <source>
        <dbReference type="PIRNR" id="PIRNR004692"/>
    </source>
</evidence>
<dbReference type="PROSITE" id="PS51371">
    <property type="entry name" value="CBS"/>
    <property type="match status" value="2"/>
</dbReference>
<dbReference type="SUPFAM" id="SSF53697">
    <property type="entry name" value="SIS domain"/>
    <property type="match status" value="1"/>
</dbReference>
<dbReference type="RefSeq" id="WP_345374595.1">
    <property type="nucleotide sequence ID" value="NZ_BAABJX010000062.1"/>
</dbReference>
<evidence type="ECO:0000313" key="8">
    <source>
        <dbReference type="EMBL" id="GAA4849108.1"/>
    </source>
</evidence>
<dbReference type="InterPro" id="IPR001347">
    <property type="entry name" value="SIS_dom"/>
</dbReference>
<evidence type="ECO:0000259" key="7">
    <source>
        <dbReference type="PROSITE" id="PS51464"/>
    </source>
</evidence>
<reference evidence="9" key="1">
    <citation type="journal article" date="2019" name="Int. J. Syst. Evol. Microbiol.">
        <title>The Global Catalogue of Microorganisms (GCM) 10K type strain sequencing project: providing services to taxonomists for standard genome sequencing and annotation.</title>
        <authorList>
            <consortium name="The Broad Institute Genomics Platform"/>
            <consortium name="The Broad Institute Genome Sequencing Center for Infectious Disease"/>
            <person name="Wu L."/>
            <person name="Ma J."/>
        </authorList>
    </citation>
    <scope>NUCLEOTIDE SEQUENCE [LARGE SCALE GENOMIC DNA]</scope>
    <source>
        <strain evidence="9">JCM 18326</strain>
    </source>
</reference>
<dbReference type="GO" id="GO:0016853">
    <property type="term" value="F:isomerase activity"/>
    <property type="evidence" value="ECO:0007669"/>
    <property type="project" value="UniProtKB-KW"/>
</dbReference>
<dbReference type="PIRSF" id="PIRSF004692">
    <property type="entry name" value="KdsD_KpsF"/>
    <property type="match status" value="1"/>
</dbReference>
<dbReference type="PANTHER" id="PTHR42745">
    <property type="match status" value="1"/>
</dbReference>
<dbReference type="Gene3D" id="3.10.580.10">
    <property type="entry name" value="CBS-domain"/>
    <property type="match status" value="1"/>
</dbReference>
<dbReference type="InterPro" id="IPR050986">
    <property type="entry name" value="GutQ/KpsF_isomerases"/>
</dbReference>
<feature type="domain" description="CBS" evidence="6">
    <location>
        <begin position="268"/>
        <end position="314"/>
    </location>
</feature>
<name>A0ABP9DKR5_9BACT</name>
<dbReference type="InterPro" id="IPR046342">
    <property type="entry name" value="CBS_dom_sf"/>
</dbReference>
<dbReference type="Pfam" id="PF01380">
    <property type="entry name" value="SIS"/>
    <property type="match status" value="1"/>
</dbReference>
<keyword evidence="9" id="KW-1185">Reference proteome</keyword>
<dbReference type="InterPro" id="IPR004800">
    <property type="entry name" value="KdsD/KpsF-type"/>
</dbReference>
<dbReference type="InterPro" id="IPR046348">
    <property type="entry name" value="SIS_dom_sf"/>
</dbReference>
<evidence type="ECO:0000256" key="1">
    <source>
        <dbReference type="ARBA" id="ARBA00008165"/>
    </source>
</evidence>
<dbReference type="Gene3D" id="3.40.50.10490">
    <property type="entry name" value="Glucose-6-phosphate isomerase like protein, domain 1"/>
    <property type="match status" value="1"/>
</dbReference>
<dbReference type="CDD" id="cd05014">
    <property type="entry name" value="SIS_Kpsf"/>
    <property type="match status" value="1"/>
</dbReference>
<dbReference type="Pfam" id="PF00571">
    <property type="entry name" value="CBS"/>
    <property type="match status" value="2"/>
</dbReference>
<dbReference type="PANTHER" id="PTHR42745:SF1">
    <property type="entry name" value="ARABINOSE 5-PHOSPHATE ISOMERASE KDSD"/>
    <property type="match status" value="1"/>
</dbReference>
<evidence type="ECO:0000313" key="9">
    <source>
        <dbReference type="Proteomes" id="UP001500298"/>
    </source>
</evidence>
<dbReference type="EMBL" id="BAABJX010000062">
    <property type="protein sequence ID" value="GAA4849108.1"/>
    <property type="molecule type" value="Genomic_DNA"/>
</dbReference>
<evidence type="ECO:0000256" key="2">
    <source>
        <dbReference type="ARBA" id="ARBA00022737"/>
    </source>
</evidence>
<keyword evidence="2" id="KW-0677">Repeat</keyword>
<dbReference type="PROSITE" id="PS51464">
    <property type="entry name" value="SIS"/>
    <property type="match status" value="1"/>
</dbReference>
<comment type="similarity">
    <text evidence="1 4">Belongs to the SIS family. GutQ/KpsF subfamily.</text>
</comment>
<dbReference type="Proteomes" id="UP001500298">
    <property type="component" value="Unassembled WGS sequence"/>
</dbReference>